<evidence type="ECO:0000313" key="3">
    <source>
        <dbReference type="Proteomes" id="UP000013047"/>
    </source>
</evidence>
<keyword evidence="1" id="KW-0732">Signal</keyword>
<reference evidence="2 3" key="1">
    <citation type="submission" date="2012-09" db="EMBL/GenBank/DDBJ databases">
        <title>Draft Genome Sequences of 6 Strains from Genus Thauera.</title>
        <authorList>
            <person name="Liu B."/>
            <person name="Shapleigh J.P."/>
            <person name="Frostegard A.H."/>
        </authorList>
    </citation>
    <scope>NUCLEOTIDE SEQUENCE [LARGE SCALE GENOMIC DNA]</scope>
    <source>
        <strain evidence="2 3">B4P</strain>
    </source>
</reference>
<protein>
    <submittedName>
        <fullName evidence="2">Uncharacterized protein</fullName>
    </submittedName>
</protein>
<feature type="chain" id="PRO_5004128650" evidence="1">
    <location>
        <begin position="22"/>
        <end position="125"/>
    </location>
</feature>
<dbReference type="RefSeq" id="WP_004363560.1">
    <property type="nucleotide sequence ID" value="NZ_AMXF01000076.1"/>
</dbReference>
<dbReference type="AlphaFoldDB" id="N6YRI0"/>
<organism evidence="2 3">
    <name type="scientific">Thauera phenylacetica B4P</name>
    <dbReference type="NCBI Taxonomy" id="1234382"/>
    <lineage>
        <taxon>Bacteria</taxon>
        <taxon>Pseudomonadati</taxon>
        <taxon>Pseudomonadota</taxon>
        <taxon>Betaproteobacteria</taxon>
        <taxon>Rhodocyclales</taxon>
        <taxon>Zoogloeaceae</taxon>
        <taxon>Thauera</taxon>
    </lineage>
</organism>
<accession>N6YRI0</accession>
<proteinExistence type="predicted"/>
<evidence type="ECO:0000313" key="2">
    <source>
        <dbReference type="EMBL" id="ENO96891.1"/>
    </source>
</evidence>
<dbReference type="Pfam" id="PF20531">
    <property type="entry name" value="DUF6746"/>
    <property type="match status" value="1"/>
</dbReference>
<dbReference type="Proteomes" id="UP000013047">
    <property type="component" value="Unassembled WGS sequence"/>
</dbReference>
<keyword evidence="3" id="KW-1185">Reference proteome</keyword>
<dbReference type="EMBL" id="AMXF01000076">
    <property type="protein sequence ID" value="ENO96891.1"/>
    <property type="molecule type" value="Genomic_DNA"/>
</dbReference>
<sequence length="125" mass="13402">MKSLILAATLALVPLATPVWASGAGERSAHFEGKPSATLAQAVANFNEYNLKLKAILDGKVTDSDMAEVHQLTYTLENALKKINEEMSALAGTLEEVHIASEKLDRDAVLKHGRAYLSVSGQVVK</sequence>
<feature type="signal peptide" evidence="1">
    <location>
        <begin position="1"/>
        <end position="21"/>
    </location>
</feature>
<comment type="caution">
    <text evidence="2">The sequence shown here is derived from an EMBL/GenBank/DDBJ whole genome shotgun (WGS) entry which is preliminary data.</text>
</comment>
<gene>
    <name evidence="2" type="ORF">C667_11664</name>
</gene>
<dbReference type="InterPro" id="IPR046634">
    <property type="entry name" value="DUF6746"/>
</dbReference>
<name>N6YRI0_9RHOO</name>
<evidence type="ECO:0000256" key="1">
    <source>
        <dbReference type="SAM" id="SignalP"/>
    </source>
</evidence>